<evidence type="ECO:0000256" key="1">
    <source>
        <dbReference type="ARBA" id="ARBA00023015"/>
    </source>
</evidence>
<reference evidence="7" key="1">
    <citation type="submission" date="2020-12" db="EMBL/GenBank/DDBJ databases">
        <title>Antrihabitans popcorni sp. nov. and Antrihabitans auranticaus sp. nov., isolated from a larva cave.</title>
        <authorList>
            <person name="Lee S.D."/>
            <person name="Kim I.S."/>
        </authorList>
    </citation>
    <scope>NUCLEOTIDE SEQUENCE</scope>
    <source>
        <strain evidence="7">YC3-6</strain>
    </source>
</reference>
<dbReference type="PANTHER" id="PTHR30055">
    <property type="entry name" value="HTH-TYPE TRANSCRIPTIONAL REGULATOR RUTR"/>
    <property type="match status" value="1"/>
</dbReference>
<protein>
    <submittedName>
        <fullName evidence="7">TetR/AcrR family transcriptional regulator</fullName>
    </submittedName>
</protein>
<accession>A0A934U240</accession>
<comment type="caution">
    <text evidence="7">The sequence shown here is derived from an EMBL/GenBank/DDBJ whole genome shotgun (WGS) entry which is preliminary data.</text>
</comment>
<organism evidence="7 8">
    <name type="scientific">Antrihabitans stalagmiti</name>
    <dbReference type="NCBI Taxonomy" id="2799499"/>
    <lineage>
        <taxon>Bacteria</taxon>
        <taxon>Bacillati</taxon>
        <taxon>Actinomycetota</taxon>
        <taxon>Actinomycetes</taxon>
        <taxon>Mycobacteriales</taxon>
        <taxon>Nocardiaceae</taxon>
        <taxon>Antrihabitans</taxon>
    </lineage>
</organism>
<dbReference type="GO" id="GO:0000976">
    <property type="term" value="F:transcription cis-regulatory region binding"/>
    <property type="evidence" value="ECO:0007669"/>
    <property type="project" value="TreeGrafter"/>
</dbReference>
<name>A0A934U240_9NOCA</name>
<dbReference type="GO" id="GO:0003700">
    <property type="term" value="F:DNA-binding transcription factor activity"/>
    <property type="evidence" value="ECO:0007669"/>
    <property type="project" value="TreeGrafter"/>
</dbReference>
<keyword evidence="8" id="KW-1185">Reference proteome</keyword>
<evidence type="ECO:0000256" key="3">
    <source>
        <dbReference type="ARBA" id="ARBA00023163"/>
    </source>
</evidence>
<dbReference type="SUPFAM" id="SSF46689">
    <property type="entry name" value="Homeodomain-like"/>
    <property type="match status" value="1"/>
</dbReference>
<feature type="domain" description="HTH tetR-type" evidence="6">
    <location>
        <begin position="19"/>
        <end position="79"/>
    </location>
</feature>
<dbReference type="Proteomes" id="UP000655868">
    <property type="component" value="Unassembled WGS sequence"/>
</dbReference>
<feature type="DNA-binding region" description="H-T-H motif" evidence="4">
    <location>
        <begin position="42"/>
        <end position="61"/>
    </location>
</feature>
<dbReference type="PROSITE" id="PS50977">
    <property type="entry name" value="HTH_TETR_2"/>
    <property type="match status" value="1"/>
</dbReference>
<keyword evidence="2 4" id="KW-0238">DNA-binding</keyword>
<dbReference type="AlphaFoldDB" id="A0A934U240"/>
<feature type="region of interest" description="Disordered" evidence="5">
    <location>
        <begin position="1"/>
        <end position="22"/>
    </location>
</feature>
<dbReference type="PRINTS" id="PR00455">
    <property type="entry name" value="HTHTETR"/>
</dbReference>
<evidence type="ECO:0000256" key="2">
    <source>
        <dbReference type="ARBA" id="ARBA00023125"/>
    </source>
</evidence>
<proteinExistence type="predicted"/>
<evidence type="ECO:0000256" key="4">
    <source>
        <dbReference type="PROSITE-ProRule" id="PRU00335"/>
    </source>
</evidence>
<evidence type="ECO:0000313" key="8">
    <source>
        <dbReference type="Proteomes" id="UP000655868"/>
    </source>
</evidence>
<dbReference type="EMBL" id="JAEMNV010000002">
    <property type="protein sequence ID" value="MBJ8338537.1"/>
    <property type="molecule type" value="Genomic_DNA"/>
</dbReference>
<dbReference type="InterPro" id="IPR001647">
    <property type="entry name" value="HTH_TetR"/>
</dbReference>
<evidence type="ECO:0000259" key="6">
    <source>
        <dbReference type="PROSITE" id="PS50977"/>
    </source>
</evidence>
<dbReference type="PANTHER" id="PTHR30055:SF234">
    <property type="entry name" value="HTH-TYPE TRANSCRIPTIONAL REGULATOR BETI"/>
    <property type="match status" value="1"/>
</dbReference>
<sequence length="210" mass="22577">MRVGIGRARSPRAAHLGPERRRPQVLDAAREIAVEHGIAEVSMAAIADRLGVTRPVVYACYDGRKALLTALLDREERLLFEGIVSAFPDKPNFDDPEQLIVQGFDVLLGTAAAHSDSWKIVFATDTDPALADRIGRARALVTDQATGLVRSALTSAGTNDVERKVPVLVEIFVATGEAAVRALMKYGDDWTPNDLAKLVGRMIFSAAGSA</sequence>
<keyword evidence="3" id="KW-0804">Transcription</keyword>
<keyword evidence="1" id="KW-0805">Transcription regulation</keyword>
<evidence type="ECO:0000313" key="7">
    <source>
        <dbReference type="EMBL" id="MBJ8338537.1"/>
    </source>
</evidence>
<gene>
    <name evidence="7" type="ORF">JGU71_06550</name>
</gene>
<evidence type="ECO:0000256" key="5">
    <source>
        <dbReference type="SAM" id="MobiDB-lite"/>
    </source>
</evidence>
<dbReference type="InterPro" id="IPR009057">
    <property type="entry name" value="Homeodomain-like_sf"/>
</dbReference>
<dbReference type="Pfam" id="PF00440">
    <property type="entry name" value="TetR_N"/>
    <property type="match status" value="1"/>
</dbReference>
<dbReference type="InterPro" id="IPR050109">
    <property type="entry name" value="HTH-type_TetR-like_transc_reg"/>
</dbReference>
<dbReference type="Gene3D" id="1.10.357.10">
    <property type="entry name" value="Tetracycline Repressor, domain 2"/>
    <property type="match status" value="1"/>
</dbReference>
<dbReference type="RefSeq" id="WP_199703214.1">
    <property type="nucleotide sequence ID" value="NZ_JAEMNV010000002.1"/>
</dbReference>